<evidence type="ECO:0000256" key="10">
    <source>
        <dbReference type="ARBA" id="ARBA00023004"/>
    </source>
</evidence>
<keyword evidence="8 13" id="KW-1133">Transmembrane helix</keyword>
<keyword evidence="5" id="KW-0001">2Fe-2S</keyword>
<keyword evidence="3" id="KW-0285">Flavoprotein</keyword>
<dbReference type="Gene3D" id="3.40.50.80">
    <property type="entry name" value="Nucleotide-binding domain of ferredoxin-NADP reductase (FNR) module"/>
    <property type="match status" value="1"/>
</dbReference>
<dbReference type="STRING" id="419479.SAMN04488563_5737"/>
<evidence type="ECO:0000313" key="15">
    <source>
        <dbReference type="EMBL" id="SDU78224.1"/>
    </source>
</evidence>
<dbReference type="Proteomes" id="UP000182977">
    <property type="component" value="Chromosome I"/>
</dbReference>
<keyword evidence="16" id="KW-1185">Reference proteome</keyword>
<dbReference type="PROSITE" id="PS51384">
    <property type="entry name" value="FAD_FR"/>
    <property type="match status" value="1"/>
</dbReference>
<keyword evidence="9" id="KW-0560">Oxidoreductase</keyword>
<dbReference type="RefSeq" id="WP_046769673.1">
    <property type="nucleotide sequence ID" value="NZ_KQ061238.1"/>
</dbReference>
<keyword evidence="10" id="KW-0408">Iron</keyword>
<comment type="cofactor">
    <cofactor evidence="1">
        <name>FAD</name>
        <dbReference type="ChEBI" id="CHEBI:57692"/>
    </cofactor>
</comment>
<feature type="transmembrane region" description="Helical" evidence="13">
    <location>
        <begin position="178"/>
        <end position="195"/>
    </location>
</feature>
<keyword evidence="4 13" id="KW-0812">Transmembrane</keyword>
<keyword evidence="11" id="KW-0411">Iron-sulfur</keyword>
<dbReference type="InterPro" id="IPR001433">
    <property type="entry name" value="OxRdtase_FAD/NAD-bd"/>
</dbReference>
<keyword evidence="12 13" id="KW-0472">Membrane</keyword>
<dbReference type="GO" id="GO:0051537">
    <property type="term" value="F:2 iron, 2 sulfur cluster binding"/>
    <property type="evidence" value="ECO:0007669"/>
    <property type="project" value="UniProtKB-KW"/>
</dbReference>
<evidence type="ECO:0000256" key="9">
    <source>
        <dbReference type="ARBA" id="ARBA00023002"/>
    </source>
</evidence>
<feature type="transmembrane region" description="Helical" evidence="13">
    <location>
        <begin position="23"/>
        <end position="46"/>
    </location>
</feature>
<evidence type="ECO:0000259" key="14">
    <source>
        <dbReference type="PROSITE" id="PS51384"/>
    </source>
</evidence>
<dbReference type="InterPro" id="IPR050415">
    <property type="entry name" value="MRET"/>
</dbReference>
<reference evidence="16" key="1">
    <citation type="submission" date="2016-10" db="EMBL/GenBank/DDBJ databases">
        <authorList>
            <person name="Varghese N."/>
            <person name="Submissions S."/>
        </authorList>
    </citation>
    <scope>NUCLEOTIDE SEQUENCE [LARGE SCALE GENOMIC DNA]</scope>
    <source>
        <strain evidence="16">DSM 45079</strain>
    </source>
</reference>
<organism evidence="15 16">
    <name type="scientific">Jiangella alkaliphila</name>
    <dbReference type="NCBI Taxonomy" id="419479"/>
    <lineage>
        <taxon>Bacteria</taxon>
        <taxon>Bacillati</taxon>
        <taxon>Actinomycetota</taxon>
        <taxon>Actinomycetes</taxon>
        <taxon>Jiangellales</taxon>
        <taxon>Jiangellaceae</taxon>
        <taxon>Jiangella</taxon>
    </lineage>
</organism>
<sequence>MAETVLFPPPVRRRRLRPRKPPAVRWADLLVLLVVASLVVPCWMWVRNGGVVQLAYPQYLASSIGLITGLVSSDLMVVQVLLMARIPWVERAWGHDVLTHRHRTVGYWSFWLMMAHVLAFAIERTQRTTDPLGALWAVFVTDPWMLWASIGTIMLIAVVVTSIRLARVRLRYESWHLIHLYAYLGMTFGLPHQILDGTHFHGFWTQVYWWGIYGVALAAVLVWRVGLPAWRSAYHGLRVTGVRAETPGVYTVTMAGRRLDLLRARSGQFFVWRFRDGPGWTRGNPYTISDAPRPERLRVTIQAVGDGSARVAALEPGTRALIEGPYGTMTAERRRNPRMLLIAAGVGITPMRGLLEDTPFEPGEATLLFRYSAEQHAIFRAELDDLAARRGVRLLHLPGPRRTSGSWLPDGLGDGTDAELLRRLVPDLTVSDIYVCGPPGWIRAVRKSAVAAGARQHQIHSEDFAW</sequence>
<feature type="domain" description="FAD-binding FR-type" evidence="14">
    <location>
        <begin position="232"/>
        <end position="332"/>
    </location>
</feature>
<evidence type="ECO:0000256" key="13">
    <source>
        <dbReference type="SAM" id="Phobius"/>
    </source>
</evidence>
<protein>
    <submittedName>
        <fullName evidence="15">Predicted ferric reductase</fullName>
    </submittedName>
</protein>
<dbReference type="GO" id="GO:0016020">
    <property type="term" value="C:membrane"/>
    <property type="evidence" value="ECO:0007669"/>
    <property type="project" value="UniProtKB-SubCell"/>
</dbReference>
<dbReference type="Gene3D" id="2.40.30.10">
    <property type="entry name" value="Translation factors"/>
    <property type="match status" value="1"/>
</dbReference>
<feature type="transmembrane region" description="Helical" evidence="13">
    <location>
        <begin position="207"/>
        <end position="227"/>
    </location>
</feature>
<dbReference type="Pfam" id="PF01794">
    <property type="entry name" value="Ferric_reduct"/>
    <property type="match status" value="1"/>
</dbReference>
<dbReference type="InterPro" id="IPR013130">
    <property type="entry name" value="Fe3_Rdtase_TM_dom"/>
</dbReference>
<feature type="transmembrane region" description="Helical" evidence="13">
    <location>
        <begin position="105"/>
        <end position="122"/>
    </location>
</feature>
<evidence type="ECO:0000313" key="16">
    <source>
        <dbReference type="Proteomes" id="UP000182977"/>
    </source>
</evidence>
<dbReference type="Pfam" id="PF00175">
    <property type="entry name" value="NAD_binding_1"/>
    <property type="match status" value="1"/>
</dbReference>
<dbReference type="InterPro" id="IPR039261">
    <property type="entry name" value="FNR_nucleotide-bd"/>
</dbReference>
<accession>A0A1H2LBN8</accession>
<evidence type="ECO:0000256" key="8">
    <source>
        <dbReference type="ARBA" id="ARBA00022989"/>
    </source>
</evidence>
<evidence type="ECO:0000256" key="5">
    <source>
        <dbReference type="ARBA" id="ARBA00022714"/>
    </source>
</evidence>
<keyword evidence="6" id="KW-0479">Metal-binding</keyword>
<feature type="transmembrane region" description="Helical" evidence="13">
    <location>
        <begin position="58"/>
        <end position="84"/>
    </location>
</feature>
<dbReference type="PRINTS" id="PR00410">
    <property type="entry name" value="PHEHYDRXLASE"/>
</dbReference>
<dbReference type="PANTHER" id="PTHR47354">
    <property type="entry name" value="NADH OXIDOREDUCTASE HCR"/>
    <property type="match status" value="1"/>
</dbReference>
<evidence type="ECO:0000256" key="2">
    <source>
        <dbReference type="ARBA" id="ARBA00004141"/>
    </source>
</evidence>
<dbReference type="SUPFAM" id="SSF52343">
    <property type="entry name" value="Ferredoxin reductase-like, C-terminal NADP-linked domain"/>
    <property type="match status" value="1"/>
</dbReference>
<evidence type="ECO:0000256" key="3">
    <source>
        <dbReference type="ARBA" id="ARBA00022630"/>
    </source>
</evidence>
<dbReference type="CDD" id="cd06198">
    <property type="entry name" value="FNR_like_3"/>
    <property type="match status" value="1"/>
</dbReference>
<dbReference type="EMBL" id="LT629791">
    <property type="protein sequence ID" value="SDU78224.1"/>
    <property type="molecule type" value="Genomic_DNA"/>
</dbReference>
<dbReference type="AlphaFoldDB" id="A0A1H2LBN8"/>
<dbReference type="SUPFAM" id="SSF63380">
    <property type="entry name" value="Riboflavin synthase domain-like"/>
    <property type="match status" value="1"/>
</dbReference>
<dbReference type="GO" id="GO:0046872">
    <property type="term" value="F:metal ion binding"/>
    <property type="evidence" value="ECO:0007669"/>
    <property type="project" value="UniProtKB-KW"/>
</dbReference>
<name>A0A1H2LBN8_9ACTN</name>
<dbReference type="PANTHER" id="PTHR47354:SF8">
    <property type="entry name" value="1,2-PHENYLACETYL-COA EPOXIDASE, SUBUNIT E"/>
    <property type="match status" value="1"/>
</dbReference>
<dbReference type="GO" id="GO:0016491">
    <property type="term" value="F:oxidoreductase activity"/>
    <property type="evidence" value="ECO:0007669"/>
    <property type="project" value="UniProtKB-KW"/>
</dbReference>
<gene>
    <name evidence="15" type="ORF">SAMN04488563_5737</name>
</gene>
<comment type="subcellular location">
    <subcellularLocation>
        <location evidence="2">Membrane</location>
        <topology evidence="2">Multi-pass membrane protein</topology>
    </subcellularLocation>
</comment>
<dbReference type="OrthoDB" id="9801223at2"/>
<evidence type="ECO:0000256" key="1">
    <source>
        <dbReference type="ARBA" id="ARBA00001974"/>
    </source>
</evidence>
<evidence type="ECO:0000256" key="7">
    <source>
        <dbReference type="ARBA" id="ARBA00022827"/>
    </source>
</evidence>
<evidence type="ECO:0000256" key="4">
    <source>
        <dbReference type="ARBA" id="ARBA00022692"/>
    </source>
</evidence>
<proteinExistence type="predicted"/>
<evidence type="ECO:0000256" key="11">
    <source>
        <dbReference type="ARBA" id="ARBA00023014"/>
    </source>
</evidence>
<feature type="transmembrane region" description="Helical" evidence="13">
    <location>
        <begin position="144"/>
        <end position="166"/>
    </location>
</feature>
<evidence type="ECO:0000256" key="6">
    <source>
        <dbReference type="ARBA" id="ARBA00022723"/>
    </source>
</evidence>
<dbReference type="InterPro" id="IPR017938">
    <property type="entry name" value="Riboflavin_synthase-like_b-brl"/>
</dbReference>
<evidence type="ECO:0000256" key="12">
    <source>
        <dbReference type="ARBA" id="ARBA00023136"/>
    </source>
</evidence>
<dbReference type="InterPro" id="IPR017927">
    <property type="entry name" value="FAD-bd_FR_type"/>
</dbReference>
<dbReference type="GO" id="GO:0050660">
    <property type="term" value="F:flavin adenine dinucleotide binding"/>
    <property type="evidence" value="ECO:0007669"/>
    <property type="project" value="TreeGrafter"/>
</dbReference>
<keyword evidence="7" id="KW-0274">FAD</keyword>